<evidence type="ECO:0000256" key="3">
    <source>
        <dbReference type="ARBA" id="ARBA00022679"/>
    </source>
</evidence>
<keyword evidence="8 9" id="KW-0325">Glycoprotein</keyword>
<evidence type="ECO:0000313" key="10">
    <source>
        <dbReference type="EMBL" id="OWF55797.1"/>
    </source>
</evidence>
<gene>
    <name evidence="10" type="ORF">KP79_PYT10838</name>
</gene>
<feature type="transmembrane region" description="Helical" evidence="9">
    <location>
        <begin position="12"/>
        <end position="31"/>
    </location>
</feature>
<keyword evidence="7 9" id="KW-0472">Membrane</keyword>
<protein>
    <recommendedName>
        <fullName evidence="9">Carbohydrate sulfotransferase</fullName>
        <ecNumber evidence="9">2.8.2.-</ecNumber>
    </recommendedName>
</protein>
<comment type="caution">
    <text evidence="10">The sequence shown here is derived from an EMBL/GenBank/DDBJ whole genome shotgun (WGS) entry which is preliminary data.</text>
</comment>
<dbReference type="GO" id="GO:0008146">
    <property type="term" value="F:sulfotransferase activity"/>
    <property type="evidence" value="ECO:0007669"/>
    <property type="project" value="InterPro"/>
</dbReference>
<sequence length="450" mass="52741">MRGFRITLRTTLGISFLVLIWLVVLHVGNFLSRPDRLRRMPHWSNFGRTGERMVVDEPLLNTATEPPLILGRNFHHMQYGLSEEHEKRRNTIERVCDKSTHGYYGRSDGSKLAKKLVIDHRHRIVYCAVQKTGSTFLRSLLGIVKTSEKSDLDSRWIHNKRKNMTDLTNFHYILTKSCKMMFTRDPYQRLFSGYVDKLFTVNTMYWKTTGTYIKNKLLNRDQEPQTHCGHGITFPQFINYIIESEKTGVHTDPHFTPIYEHCRPCQISYDFIGKMETFTNDSLTLLNAWNKLYGINVTYDDFEAETALSRAIGHTGRLYNMRNGLEKCISFYSGMQRIWKDLQIRGILTKRAKLPFTESEANNVNRTQLVDILTKAIQKSSMDRTALRQQQTEAMIQAYRQVPVKDLLRLREVVRPDCELFGYEVAPNYIFNRRDSSHKLSSFKYFKIDE</sequence>
<dbReference type="Pfam" id="PF03567">
    <property type="entry name" value="Sulfotransfer_2"/>
    <property type="match status" value="1"/>
</dbReference>
<proteinExistence type="inferred from homology"/>
<dbReference type="EC" id="2.8.2.-" evidence="9"/>
<keyword evidence="4 9" id="KW-0812">Transmembrane</keyword>
<accession>A0A210R463</accession>
<keyword evidence="9" id="KW-0119">Carbohydrate metabolism</keyword>
<name>A0A210R463_MIZYE</name>
<evidence type="ECO:0000256" key="5">
    <source>
        <dbReference type="ARBA" id="ARBA00022989"/>
    </source>
</evidence>
<evidence type="ECO:0000256" key="1">
    <source>
        <dbReference type="ARBA" id="ARBA00004323"/>
    </source>
</evidence>
<evidence type="ECO:0000256" key="4">
    <source>
        <dbReference type="ARBA" id="ARBA00022692"/>
    </source>
</evidence>
<keyword evidence="3 9" id="KW-0808">Transferase</keyword>
<keyword evidence="5 9" id="KW-1133">Transmembrane helix</keyword>
<keyword evidence="6 9" id="KW-0333">Golgi apparatus</keyword>
<evidence type="ECO:0000256" key="9">
    <source>
        <dbReference type="RuleBase" id="RU364020"/>
    </source>
</evidence>
<comment type="subcellular location">
    <subcellularLocation>
        <location evidence="1 9">Golgi apparatus membrane</location>
        <topology evidence="1 9">Single-pass type II membrane protein</topology>
    </subcellularLocation>
</comment>
<comment type="similarity">
    <text evidence="2 9">Belongs to the sulfotransferase 2 family.</text>
</comment>
<dbReference type="GO" id="GO:0016051">
    <property type="term" value="P:carbohydrate biosynthetic process"/>
    <property type="evidence" value="ECO:0007669"/>
    <property type="project" value="InterPro"/>
</dbReference>
<evidence type="ECO:0000256" key="8">
    <source>
        <dbReference type="ARBA" id="ARBA00023180"/>
    </source>
</evidence>
<dbReference type="AlphaFoldDB" id="A0A210R463"/>
<dbReference type="EMBL" id="NEDP02000462">
    <property type="protein sequence ID" value="OWF55797.1"/>
    <property type="molecule type" value="Genomic_DNA"/>
</dbReference>
<organism evidence="10 11">
    <name type="scientific">Mizuhopecten yessoensis</name>
    <name type="common">Japanese scallop</name>
    <name type="synonym">Patinopecten yessoensis</name>
    <dbReference type="NCBI Taxonomy" id="6573"/>
    <lineage>
        <taxon>Eukaryota</taxon>
        <taxon>Metazoa</taxon>
        <taxon>Spiralia</taxon>
        <taxon>Lophotrochozoa</taxon>
        <taxon>Mollusca</taxon>
        <taxon>Bivalvia</taxon>
        <taxon>Autobranchia</taxon>
        <taxon>Pteriomorphia</taxon>
        <taxon>Pectinida</taxon>
        <taxon>Pectinoidea</taxon>
        <taxon>Pectinidae</taxon>
        <taxon>Mizuhopecten</taxon>
    </lineage>
</organism>
<evidence type="ECO:0000256" key="7">
    <source>
        <dbReference type="ARBA" id="ARBA00023136"/>
    </source>
</evidence>
<evidence type="ECO:0000256" key="2">
    <source>
        <dbReference type="ARBA" id="ARBA00006339"/>
    </source>
</evidence>
<dbReference type="InterPro" id="IPR005331">
    <property type="entry name" value="Sulfotransferase"/>
</dbReference>
<dbReference type="PANTHER" id="PTHR12137:SF54">
    <property type="entry name" value="CARBOHYDRATE SULFOTRANSFERASE"/>
    <property type="match status" value="1"/>
</dbReference>
<dbReference type="GO" id="GO:0000139">
    <property type="term" value="C:Golgi membrane"/>
    <property type="evidence" value="ECO:0007669"/>
    <property type="project" value="UniProtKB-SubCell"/>
</dbReference>
<keyword evidence="11" id="KW-1185">Reference proteome</keyword>
<dbReference type="OrthoDB" id="2019940at2759"/>
<evidence type="ECO:0000313" key="11">
    <source>
        <dbReference type="Proteomes" id="UP000242188"/>
    </source>
</evidence>
<dbReference type="InterPro" id="IPR018011">
    <property type="entry name" value="Carb_sulfotrans_8-10"/>
</dbReference>
<reference evidence="10 11" key="1">
    <citation type="journal article" date="2017" name="Nat. Ecol. Evol.">
        <title>Scallop genome provides insights into evolution of bilaterian karyotype and development.</title>
        <authorList>
            <person name="Wang S."/>
            <person name="Zhang J."/>
            <person name="Jiao W."/>
            <person name="Li J."/>
            <person name="Xun X."/>
            <person name="Sun Y."/>
            <person name="Guo X."/>
            <person name="Huan P."/>
            <person name="Dong B."/>
            <person name="Zhang L."/>
            <person name="Hu X."/>
            <person name="Sun X."/>
            <person name="Wang J."/>
            <person name="Zhao C."/>
            <person name="Wang Y."/>
            <person name="Wang D."/>
            <person name="Huang X."/>
            <person name="Wang R."/>
            <person name="Lv J."/>
            <person name="Li Y."/>
            <person name="Zhang Z."/>
            <person name="Liu B."/>
            <person name="Lu W."/>
            <person name="Hui Y."/>
            <person name="Liang J."/>
            <person name="Zhou Z."/>
            <person name="Hou R."/>
            <person name="Li X."/>
            <person name="Liu Y."/>
            <person name="Li H."/>
            <person name="Ning X."/>
            <person name="Lin Y."/>
            <person name="Zhao L."/>
            <person name="Xing Q."/>
            <person name="Dou J."/>
            <person name="Li Y."/>
            <person name="Mao J."/>
            <person name="Guo H."/>
            <person name="Dou H."/>
            <person name="Li T."/>
            <person name="Mu C."/>
            <person name="Jiang W."/>
            <person name="Fu Q."/>
            <person name="Fu X."/>
            <person name="Miao Y."/>
            <person name="Liu J."/>
            <person name="Yu Q."/>
            <person name="Li R."/>
            <person name="Liao H."/>
            <person name="Li X."/>
            <person name="Kong Y."/>
            <person name="Jiang Z."/>
            <person name="Chourrout D."/>
            <person name="Li R."/>
            <person name="Bao Z."/>
        </authorList>
    </citation>
    <scope>NUCLEOTIDE SEQUENCE [LARGE SCALE GENOMIC DNA]</scope>
    <source>
        <strain evidence="10 11">PY_sf001</strain>
    </source>
</reference>
<dbReference type="PANTHER" id="PTHR12137">
    <property type="entry name" value="CARBOHYDRATE SULFOTRANSFERASE"/>
    <property type="match status" value="1"/>
</dbReference>
<keyword evidence="9" id="KW-0735">Signal-anchor</keyword>
<dbReference type="Proteomes" id="UP000242188">
    <property type="component" value="Unassembled WGS sequence"/>
</dbReference>
<evidence type="ECO:0000256" key="6">
    <source>
        <dbReference type="ARBA" id="ARBA00023034"/>
    </source>
</evidence>